<dbReference type="InterPro" id="IPR050721">
    <property type="entry name" value="Trk_Ktr_HKT_K-transport"/>
</dbReference>
<proteinExistence type="predicted"/>
<evidence type="ECO:0000256" key="4">
    <source>
        <dbReference type="ARBA" id="ARBA00022958"/>
    </source>
</evidence>
<dbReference type="SUPFAM" id="SSF116726">
    <property type="entry name" value="TrkA C-terminal domain-like"/>
    <property type="match status" value="2"/>
</dbReference>
<evidence type="ECO:0000259" key="8">
    <source>
        <dbReference type="PROSITE" id="PS51202"/>
    </source>
</evidence>
<comment type="caution">
    <text evidence="9">The sequence shown here is derived from an EMBL/GenBank/DDBJ whole genome shotgun (WGS) entry which is preliminary data.</text>
</comment>
<evidence type="ECO:0000313" key="10">
    <source>
        <dbReference type="Proteomes" id="UP001500975"/>
    </source>
</evidence>
<dbReference type="NCBIfam" id="NF007032">
    <property type="entry name" value="PRK09496.1-4"/>
    <property type="match status" value="1"/>
</dbReference>
<sequence length="488" mass="53444">MKIIILGAGRIGESVAGTLVSERNDITVIDTDAARLRSLEERIELRGVVGSGIEPEVLAEAGARDADMLIACAAQDETNLVCCKVAHQVFGIQTRIARVRSNAFKDDSPLLGKEGFAVDRVICPEESLTRYIGKLVEYPEALQVREFAGGLACLVAVRAVAGAPMARHTIAELRECVPGADMRIVAIYRRLENEPDRFIVCDGPTLIEPGDEVFVLSAREHLQAVLSALHFDERAGRREVERIMIAGGGRVGLRLARQLIETGRDYHIKLLERDHERCVQLASELPHSVLVLNGDATDEDLLEDEGIENIDLFLSLTSDDEDNIMASLLAKRMGARRVLALINRRSYADLMHGTQIDIALSPAQTMLGELLAYVRQGDVQAVHSLRRGVAEALEIVARGDRKTSRVVGRRISELQLPKGAQVGLIMRGLPETGEDGDAAGDAPATPPQVIIARGDTVIESNDHVVVFVPRKRQLREVEKLFRVSATFF</sequence>
<dbReference type="NCBIfam" id="NF007031">
    <property type="entry name" value="PRK09496.1-2"/>
    <property type="match status" value="1"/>
</dbReference>
<dbReference type="EMBL" id="BAABGJ010000021">
    <property type="protein sequence ID" value="GAA4343596.1"/>
    <property type="molecule type" value="Genomic_DNA"/>
</dbReference>
<feature type="domain" description="RCK C-terminal" evidence="8">
    <location>
        <begin position="142"/>
        <end position="231"/>
    </location>
</feature>
<evidence type="ECO:0000256" key="1">
    <source>
        <dbReference type="ARBA" id="ARBA00017378"/>
    </source>
</evidence>
<keyword evidence="4" id="KW-0630">Potassium</keyword>
<evidence type="ECO:0000256" key="5">
    <source>
        <dbReference type="ARBA" id="ARBA00023027"/>
    </source>
</evidence>
<dbReference type="PROSITE" id="PS51202">
    <property type="entry name" value="RCK_C"/>
    <property type="match status" value="2"/>
</dbReference>
<dbReference type="NCBIfam" id="NF007030">
    <property type="entry name" value="PRK09496.1-1"/>
    <property type="match status" value="1"/>
</dbReference>
<dbReference type="Pfam" id="PF02080">
    <property type="entry name" value="TrkA_C"/>
    <property type="match status" value="1"/>
</dbReference>
<feature type="domain" description="RCK C-terminal" evidence="8">
    <location>
        <begin position="380"/>
        <end position="483"/>
    </location>
</feature>
<protein>
    <recommendedName>
        <fullName evidence="1">Trk system potassium uptake protein TrkA</fullName>
    </recommendedName>
</protein>
<organism evidence="9 10">
    <name type="scientific">Variovorax defluvii</name>
    <dbReference type="NCBI Taxonomy" id="913761"/>
    <lineage>
        <taxon>Bacteria</taxon>
        <taxon>Pseudomonadati</taxon>
        <taxon>Pseudomonadota</taxon>
        <taxon>Betaproteobacteria</taxon>
        <taxon>Burkholderiales</taxon>
        <taxon>Comamonadaceae</taxon>
        <taxon>Variovorax</taxon>
    </lineage>
</organism>
<dbReference type="Pfam" id="PF02254">
    <property type="entry name" value="TrkA_N"/>
    <property type="match status" value="2"/>
</dbReference>
<dbReference type="PROSITE" id="PS51201">
    <property type="entry name" value="RCK_N"/>
    <property type="match status" value="2"/>
</dbReference>
<feature type="domain" description="RCK N-terminal" evidence="7">
    <location>
        <begin position="1"/>
        <end position="122"/>
    </location>
</feature>
<keyword evidence="5" id="KW-0520">NAD</keyword>
<dbReference type="InterPro" id="IPR006036">
    <property type="entry name" value="K_uptake_TrkA"/>
</dbReference>
<dbReference type="Proteomes" id="UP001500975">
    <property type="component" value="Unassembled WGS sequence"/>
</dbReference>
<dbReference type="PANTHER" id="PTHR43833:SF5">
    <property type="entry name" value="TRK SYSTEM POTASSIUM UPTAKE PROTEIN TRKA"/>
    <property type="match status" value="1"/>
</dbReference>
<dbReference type="InterPro" id="IPR036721">
    <property type="entry name" value="RCK_C_sf"/>
</dbReference>
<evidence type="ECO:0000256" key="2">
    <source>
        <dbReference type="ARBA" id="ARBA00022448"/>
    </source>
</evidence>
<evidence type="ECO:0000313" key="9">
    <source>
        <dbReference type="EMBL" id="GAA4343596.1"/>
    </source>
</evidence>
<dbReference type="Gene3D" id="3.30.70.1450">
    <property type="entry name" value="Regulator of K+ conductance, C-terminal domain"/>
    <property type="match status" value="2"/>
</dbReference>
<keyword evidence="10" id="KW-1185">Reference proteome</keyword>
<evidence type="ECO:0000259" key="7">
    <source>
        <dbReference type="PROSITE" id="PS51201"/>
    </source>
</evidence>
<feature type="domain" description="RCK N-terminal" evidence="7">
    <location>
        <begin position="240"/>
        <end position="360"/>
    </location>
</feature>
<dbReference type="PRINTS" id="PR00335">
    <property type="entry name" value="KUPTAKETRKA"/>
</dbReference>
<accession>A0ABP8HS95</accession>
<dbReference type="InterPro" id="IPR006037">
    <property type="entry name" value="RCK_C"/>
</dbReference>
<evidence type="ECO:0000256" key="3">
    <source>
        <dbReference type="ARBA" id="ARBA00022538"/>
    </source>
</evidence>
<dbReference type="SUPFAM" id="SSF51735">
    <property type="entry name" value="NAD(P)-binding Rossmann-fold domains"/>
    <property type="match status" value="2"/>
</dbReference>
<dbReference type="Gene3D" id="3.40.50.720">
    <property type="entry name" value="NAD(P)-binding Rossmann-like Domain"/>
    <property type="match status" value="2"/>
</dbReference>
<dbReference type="InterPro" id="IPR003148">
    <property type="entry name" value="RCK_N"/>
</dbReference>
<name>A0ABP8HS95_9BURK</name>
<dbReference type="RefSeq" id="WP_345538356.1">
    <property type="nucleotide sequence ID" value="NZ_BAABGJ010000021.1"/>
</dbReference>
<keyword evidence="6" id="KW-0406">Ion transport</keyword>
<evidence type="ECO:0000256" key="6">
    <source>
        <dbReference type="ARBA" id="ARBA00023065"/>
    </source>
</evidence>
<gene>
    <name evidence="9" type="primary">trkA</name>
    <name evidence="9" type="ORF">GCM10023165_26170</name>
</gene>
<keyword evidence="3" id="KW-0633">Potassium transport</keyword>
<keyword evidence="2" id="KW-0813">Transport</keyword>
<reference evidence="10" key="1">
    <citation type="journal article" date="2019" name="Int. J. Syst. Evol. Microbiol.">
        <title>The Global Catalogue of Microorganisms (GCM) 10K type strain sequencing project: providing services to taxonomists for standard genome sequencing and annotation.</title>
        <authorList>
            <consortium name="The Broad Institute Genomics Platform"/>
            <consortium name="The Broad Institute Genome Sequencing Center for Infectious Disease"/>
            <person name="Wu L."/>
            <person name="Ma J."/>
        </authorList>
    </citation>
    <scope>NUCLEOTIDE SEQUENCE [LARGE SCALE GENOMIC DNA]</scope>
    <source>
        <strain evidence="10">JCM 17804</strain>
    </source>
</reference>
<dbReference type="InterPro" id="IPR036291">
    <property type="entry name" value="NAD(P)-bd_dom_sf"/>
</dbReference>
<dbReference type="PANTHER" id="PTHR43833">
    <property type="entry name" value="POTASSIUM CHANNEL PROTEIN 2-RELATED-RELATED"/>
    <property type="match status" value="1"/>
</dbReference>
<dbReference type="NCBIfam" id="NF007039">
    <property type="entry name" value="PRK09496.3-2"/>
    <property type="match status" value="1"/>
</dbReference>